<keyword evidence="1" id="KW-0812">Transmembrane</keyword>
<feature type="transmembrane region" description="Helical" evidence="1">
    <location>
        <begin position="74"/>
        <end position="101"/>
    </location>
</feature>
<dbReference type="EMBL" id="CP058689">
    <property type="protein sequence ID" value="QLH13110.1"/>
    <property type="molecule type" value="Genomic_DNA"/>
</dbReference>
<reference evidence="2 3" key="1">
    <citation type="submission" date="2020-07" db="EMBL/GenBank/DDBJ databases">
        <title>The complete genome of Paracoccus pantotrophus ACCC 10489.</title>
        <authorList>
            <person name="Si Y."/>
        </authorList>
    </citation>
    <scope>NUCLEOTIDE SEQUENCE [LARGE SCALE GENOMIC DNA]</scope>
    <source>
        <strain evidence="2 3">ACCC10489</strain>
    </source>
</reference>
<accession>A0A7H9BP94</accession>
<keyword evidence="1" id="KW-0472">Membrane</keyword>
<evidence type="ECO:0000256" key="1">
    <source>
        <dbReference type="SAM" id="Phobius"/>
    </source>
</evidence>
<keyword evidence="1" id="KW-1133">Transmembrane helix</keyword>
<dbReference type="AlphaFoldDB" id="A0A7H9BP94"/>
<feature type="transmembrane region" description="Helical" evidence="1">
    <location>
        <begin position="21"/>
        <end position="54"/>
    </location>
</feature>
<gene>
    <name evidence="2" type="ORF">HYQ43_02065</name>
</gene>
<organism evidence="2 3">
    <name type="scientific">Paracoccus pantotrophus</name>
    <name type="common">Thiosphaera pantotropha</name>
    <dbReference type="NCBI Taxonomy" id="82367"/>
    <lineage>
        <taxon>Bacteria</taxon>
        <taxon>Pseudomonadati</taxon>
        <taxon>Pseudomonadota</taxon>
        <taxon>Alphaproteobacteria</taxon>
        <taxon>Rhodobacterales</taxon>
        <taxon>Paracoccaceae</taxon>
        <taxon>Paracoccus</taxon>
    </lineage>
</organism>
<feature type="transmembrane region" description="Helical" evidence="1">
    <location>
        <begin position="108"/>
        <end position="129"/>
    </location>
</feature>
<evidence type="ECO:0000313" key="2">
    <source>
        <dbReference type="EMBL" id="QLH13110.1"/>
    </source>
</evidence>
<proteinExistence type="predicted"/>
<name>A0A7H9BP94_PARPN</name>
<evidence type="ECO:0000313" key="3">
    <source>
        <dbReference type="Proteomes" id="UP000509322"/>
    </source>
</evidence>
<protein>
    <submittedName>
        <fullName evidence="2">Uncharacterized protein</fullName>
    </submittedName>
</protein>
<sequence>MMEETGAGMQDRTVSRSWMRSVGILAFFAVFGPLAGVVSFAVWFVLLLLLGPVLRAEALGDLNWVEGVVTALQFALIIMVTGMPIGYSIGLPASAGVGLVVALWEWRFGVISSVIAFGATFVIWLVPYLYSGDLYASDSIKLSRTNALLPSYLGAAAICTWAARRIFR</sequence>
<dbReference type="Proteomes" id="UP000509322">
    <property type="component" value="Chromosome 1"/>
</dbReference>
<dbReference type="RefSeq" id="WP_179921529.1">
    <property type="nucleotide sequence ID" value="NZ_CP058689.1"/>
</dbReference>
<feature type="transmembrane region" description="Helical" evidence="1">
    <location>
        <begin position="149"/>
        <end position="167"/>
    </location>
</feature>